<dbReference type="OrthoDB" id="442087at2759"/>
<dbReference type="Pfam" id="PF00226">
    <property type="entry name" value="DnaJ"/>
    <property type="match status" value="1"/>
</dbReference>
<dbReference type="PANTHER" id="PTHR44313">
    <property type="entry name" value="DNAJ HOMOLOG SUBFAMILY C MEMBER 17"/>
    <property type="match status" value="1"/>
</dbReference>
<feature type="region of interest" description="Disordered" evidence="6">
    <location>
        <begin position="82"/>
        <end position="184"/>
    </location>
</feature>
<evidence type="ECO:0000259" key="7">
    <source>
        <dbReference type="PROSITE" id="PS50076"/>
    </source>
</evidence>
<reference evidence="8 9" key="1">
    <citation type="submission" date="2015-07" db="EMBL/GenBank/DDBJ databases">
        <title>Emmonsia species relationships and genome sequence.</title>
        <authorList>
            <person name="Cuomo C.A."/>
            <person name="Schwartz I.S."/>
            <person name="Kenyon C."/>
            <person name="de Hoog G.S."/>
            <person name="Govender N.P."/>
            <person name="Botha A."/>
            <person name="Moreno L."/>
            <person name="de Vries M."/>
            <person name="Munoz J.F."/>
            <person name="Stielow J.B."/>
        </authorList>
    </citation>
    <scope>NUCLEOTIDE SEQUENCE [LARGE SCALE GENOMIC DNA]</scope>
    <source>
        <strain evidence="8 9">CBS 136260</strain>
    </source>
</reference>
<keyword evidence="9" id="KW-1185">Reference proteome</keyword>
<gene>
    <name evidence="8" type="ORF">ACJ72_05365</name>
</gene>
<feature type="compositionally biased region" description="Basic residues" evidence="6">
    <location>
        <begin position="136"/>
        <end position="148"/>
    </location>
</feature>
<dbReference type="GO" id="GO:0005737">
    <property type="term" value="C:cytoplasm"/>
    <property type="evidence" value="ECO:0007669"/>
    <property type="project" value="UniProtKB-SubCell"/>
</dbReference>
<evidence type="ECO:0000256" key="2">
    <source>
        <dbReference type="ARBA" id="ARBA00004496"/>
    </source>
</evidence>
<evidence type="ECO:0000313" key="8">
    <source>
        <dbReference type="EMBL" id="OAX80305.1"/>
    </source>
</evidence>
<dbReference type="GO" id="GO:0005681">
    <property type="term" value="C:spliceosomal complex"/>
    <property type="evidence" value="ECO:0007669"/>
    <property type="project" value="TreeGrafter"/>
</dbReference>
<dbReference type="STRING" id="1658172.A0A1B7NU68"/>
<keyword evidence="4" id="KW-0143">Chaperone</keyword>
<protein>
    <recommendedName>
        <fullName evidence="7">J domain-containing protein</fullName>
    </recommendedName>
</protein>
<proteinExistence type="predicted"/>
<dbReference type="PANTHER" id="PTHR44313:SF1">
    <property type="entry name" value="DNAJ HOMOLOG SUBFAMILY C MEMBER 17"/>
    <property type="match status" value="1"/>
</dbReference>
<evidence type="ECO:0000256" key="4">
    <source>
        <dbReference type="ARBA" id="ARBA00023186"/>
    </source>
</evidence>
<accession>A0A1B7NU68</accession>
<feature type="domain" description="J" evidence="7">
    <location>
        <begin position="8"/>
        <end position="71"/>
    </location>
</feature>
<feature type="region of interest" description="Disordered" evidence="6">
    <location>
        <begin position="213"/>
        <end position="242"/>
    </location>
</feature>
<feature type="compositionally biased region" description="Basic and acidic residues" evidence="6">
    <location>
        <begin position="82"/>
        <end position="96"/>
    </location>
</feature>
<dbReference type="GO" id="GO:0000390">
    <property type="term" value="P:spliceosomal complex disassembly"/>
    <property type="evidence" value="ECO:0007669"/>
    <property type="project" value="TreeGrafter"/>
</dbReference>
<dbReference type="InterPro" id="IPR036869">
    <property type="entry name" value="J_dom_sf"/>
</dbReference>
<dbReference type="PROSITE" id="PS00636">
    <property type="entry name" value="DNAJ_1"/>
    <property type="match status" value="1"/>
</dbReference>
<dbReference type="Proteomes" id="UP000091918">
    <property type="component" value="Unassembled WGS sequence"/>
</dbReference>
<dbReference type="Gene3D" id="1.10.287.110">
    <property type="entry name" value="DnaJ domain"/>
    <property type="match status" value="1"/>
</dbReference>
<comment type="caution">
    <text evidence="8">The sequence shown here is derived from an EMBL/GenBank/DDBJ whole genome shotgun (WGS) entry which is preliminary data.</text>
</comment>
<dbReference type="PRINTS" id="PR00625">
    <property type="entry name" value="JDOMAIN"/>
</dbReference>
<keyword evidence="3" id="KW-0963">Cytoplasm</keyword>
<dbReference type="AlphaFoldDB" id="A0A1B7NU68"/>
<evidence type="ECO:0000313" key="9">
    <source>
        <dbReference type="Proteomes" id="UP000091918"/>
    </source>
</evidence>
<name>A0A1B7NU68_9EURO</name>
<organism evidence="8 9">
    <name type="scientific">Emergomyces africanus</name>
    <dbReference type="NCBI Taxonomy" id="1955775"/>
    <lineage>
        <taxon>Eukaryota</taxon>
        <taxon>Fungi</taxon>
        <taxon>Dikarya</taxon>
        <taxon>Ascomycota</taxon>
        <taxon>Pezizomycotina</taxon>
        <taxon>Eurotiomycetes</taxon>
        <taxon>Eurotiomycetidae</taxon>
        <taxon>Onygenales</taxon>
        <taxon>Ajellomycetaceae</taxon>
        <taxon>Emergomyces</taxon>
    </lineage>
</organism>
<dbReference type="SMART" id="SM00271">
    <property type="entry name" value="DnaJ"/>
    <property type="match status" value="1"/>
</dbReference>
<dbReference type="EMBL" id="LGUA01000739">
    <property type="protein sequence ID" value="OAX80305.1"/>
    <property type="molecule type" value="Genomic_DNA"/>
</dbReference>
<dbReference type="InterPro" id="IPR052094">
    <property type="entry name" value="Pre-mRNA-splicing_ERAD"/>
</dbReference>
<sequence length="353" mass="40270">MDAPTEIDCYRVLGLTQTATAAEIKRAYRKKLLSTHPDKNPGMSSDEFCKVQEAFETLQNGETRSLFDRNYEDIREQWDMYARGETRGRKEKKTPDSPRFAQASPAPEKHFPGRRTSPAPTFRAYSPSPGVSPQPRRSHSRPARRAKPRSPSLKPCDSYKSHRPSKSDSPAQTRQASPKRHAYSKSVPSYNYKIIRPRWATEDDIHIPVIPPKSHRCAGPTDYEDAHQPSPRSPRTPARVNPSTFYAEPYPDDPGYYYQQRTVTAVLIEPGSRYKAYKTISPVTVVERRRVVDRYHASPASYHTVAMQPSHSSVYEPQLDYPILGGPSRQLGSVVDSRYDPTRRMQRFNSNVF</sequence>
<evidence type="ECO:0000256" key="3">
    <source>
        <dbReference type="ARBA" id="ARBA00022490"/>
    </source>
</evidence>
<evidence type="ECO:0000256" key="5">
    <source>
        <dbReference type="ARBA" id="ARBA00023242"/>
    </source>
</evidence>
<dbReference type="SUPFAM" id="SSF46565">
    <property type="entry name" value="Chaperone J-domain"/>
    <property type="match status" value="1"/>
</dbReference>
<feature type="compositionally biased region" description="Polar residues" evidence="6">
    <location>
        <begin position="167"/>
        <end position="176"/>
    </location>
</feature>
<evidence type="ECO:0000256" key="6">
    <source>
        <dbReference type="SAM" id="MobiDB-lite"/>
    </source>
</evidence>
<keyword evidence="5" id="KW-0539">Nucleus</keyword>
<dbReference type="InterPro" id="IPR001623">
    <property type="entry name" value="DnaJ_domain"/>
</dbReference>
<comment type="subcellular location">
    <subcellularLocation>
        <location evidence="2">Cytoplasm</location>
    </subcellularLocation>
    <subcellularLocation>
        <location evidence="1">Nucleus</location>
    </subcellularLocation>
</comment>
<dbReference type="PROSITE" id="PS50076">
    <property type="entry name" value="DNAJ_2"/>
    <property type="match status" value="1"/>
</dbReference>
<dbReference type="CDD" id="cd06257">
    <property type="entry name" value="DnaJ"/>
    <property type="match status" value="1"/>
</dbReference>
<dbReference type="InterPro" id="IPR018253">
    <property type="entry name" value="DnaJ_domain_CS"/>
</dbReference>
<evidence type="ECO:0000256" key="1">
    <source>
        <dbReference type="ARBA" id="ARBA00004123"/>
    </source>
</evidence>